<evidence type="ECO:0000256" key="1">
    <source>
        <dbReference type="SAM" id="MobiDB-lite"/>
    </source>
</evidence>
<gene>
    <name evidence="2" type="ORF">GR328_24945</name>
</gene>
<protein>
    <submittedName>
        <fullName evidence="2">Uncharacterized protein</fullName>
    </submittedName>
</protein>
<dbReference type="RefSeq" id="WP_160888356.1">
    <property type="nucleotide sequence ID" value="NZ_WURB01000041.1"/>
</dbReference>
<evidence type="ECO:0000313" key="2">
    <source>
        <dbReference type="EMBL" id="MXQ14636.1"/>
    </source>
</evidence>
<comment type="caution">
    <text evidence="2">The sequence shown here is derived from an EMBL/GenBank/DDBJ whole genome shotgun (WGS) entry which is preliminary data.</text>
</comment>
<proteinExistence type="predicted"/>
<accession>A0A7X3MWM5</accession>
<dbReference type="Proteomes" id="UP000436483">
    <property type="component" value="Unassembled WGS sequence"/>
</dbReference>
<feature type="region of interest" description="Disordered" evidence="1">
    <location>
        <begin position="34"/>
        <end position="72"/>
    </location>
</feature>
<evidence type="ECO:0000313" key="3">
    <source>
        <dbReference type="Proteomes" id="UP000436483"/>
    </source>
</evidence>
<sequence length="72" mass="7898">MSETWPLNRGYFVNETMLVGPGLVQSAFYALQGSSIPEADPDEPEQAKTEAGDKAATDPQTSDLPRFCHQVR</sequence>
<reference evidence="2 3" key="1">
    <citation type="submission" date="2019-12" db="EMBL/GenBank/DDBJ databases">
        <authorList>
            <person name="Yuan C.-G."/>
        </authorList>
    </citation>
    <scope>NUCLEOTIDE SEQUENCE [LARGE SCALE GENOMIC DNA]</scope>
    <source>
        <strain evidence="2 3">KCTC 23863</strain>
    </source>
</reference>
<dbReference type="AlphaFoldDB" id="A0A7X3MWM5"/>
<dbReference type="EMBL" id="WURB01000041">
    <property type="protein sequence ID" value="MXQ14636.1"/>
    <property type="molecule type" value="Genomic_DNA"/>
</dbReference>
<keyword evidence="3" id="KW-1185">Reference proteome</keyword>
<organism evidence="2 3">
    <name type="scientific">Microvirga makkahensis</name>
    <dbReference type="NCBI Taxonomy" id="1128670"/>
    <lineage>
        <taxon>Bacteria</taxon>
        <taxon>Pseudomonadati</taxon>
        <taxon>Pseudomonadota</taxon>
        <taxon>Alphaproteobacteria</taxon>
        <taxon>Hyphomicrobiales</taxon>
        <taxon>Methylobacteriaceae</taxon>
        <taxon>Microvirga</taxon>
    </lineage>
</organism>
<feature type="compositionally biased region" description="Basic and acidic residues" evidence="1">
    <location>
        <begin position="45"/>
        <end position="56"/>
    </location>
</feature>
<reference evidence="2 3" key="2">
    <citation type="submission" date="2020-01" db="EMBL/GenBank/DDBJ databases">
        <title>Microvirga sp. nov., an arsenate reduction bacterium isolated from Tibet hotspring sediments.</title>
        <authorList>
            <person name="Xian W.-D."/>
            <person name="Li W.-J."/>
        </authorList>
    </citation>
    <scope>NUCLEOTIDE SEQUENCE [LARGE SCALE GENOMIC DNA]</scope>
    <source>
        <strain evidence="2 3">KCTC 23863</strain>
    </source>
</reference>
<name>A0A7X3MWM5_9HYPH</name>